<keyword evidence="2 6" id="KW-0378">Hydrolase</keyword>
<feature type="compositionally biased region" description="Low complexity" evidence="7">
    <location>
        <begin position="605"/>
        <end position="632"/>
    </location>
</feature>
<dbReference type="AlphaFoldDB" id="J6EU42"/>
<dbReference type="SMART" id="SM00148">
    <property type="entry name" value="PLCXc"/>
    <property type="match status" value="1"/>
</dbReference>
<feature type="domain" description="PI-PLC Y-box" evidence="9">
    <location>
        <begin position="657"/>
        <end position="770"/>
    </location>
</feature>
<dbReference type="InterPro" id="IPR011993">
    <property type="entry name" value="PH-like_dom_sf"/>
</dbReference>
<dbReference type="SMART" id="SM00239">
    <property type="entry name" value="C2"/>
    <property type="match status" value="1"/>
</dbReference>
<dbReference type="GO" id="GO:0051209">
    <property type="term" value="P:release of sequestered calcium ion into cytosol"/>
    <property type="evidence" value="ECO:0007669"/>
    <property type="project" value="TreeGrafter"/>
</dbReference>
<feature type="region of interest" description="Disordered" evidence="7">
    <location>
        <begin position="275"/>
        <end position="309"/>
    </location>
</feature>
<proteinExistence type="predicted"/>
<dbReference type="SUPFAM" id="SSF49562">
    <property type="entry name" value="C2 domain (Calcium/lipid-binding domain, CaLB)"/>
    <property type="match status" value="1"/>
</dbReference>
<evidence type="ECO:0000256" key="5">
    <source>
        <dbReference type="ARBA" id="ARBA00023224"/>
    </source>
</evidence>
<dbReference type="KEGG" id="tasa:A1Q1_02995"/>
<keyword evidence="3 6" id="KW-0442">Lipid degradation</keyword>
<evidence type="ECO:0000256" key="4">
    <source>
        <dbReference type="ARBA" id="ARBA00023098"/>
    </source>
</evidence>
<dbReference type="GO" id="GO:0016042">
    <property type="term" value="P:lipid catabolic process"/>
    <property type="evidence" value="ECO:0007669"/>
    <property type="project" value="UniProtKB-KW"/>
</dbReference>
<dbReference type="CDD" id="cd08598">
    <property type="entry name" value="PI-PLC1c_yeast"/>
    <property type="match status" value="1"/>
</dbReference>
<protein>
    <recommendedName>
        <fullName evidence="1 6">Phosphoinositide phospholipase C</fullName>
        <ecNumber evidence="1 6">3.1.4.11</ecNumber>
    </recommendedName>
</protein>
<evidence type="ECO:0000259" key="9">
    <source>
        <dbReference type="PROSITE" id="PS50008"/>
    </source>
</evidence>
<comment type="caution">
    <text evidence="10">The sequence shown here is derived from an EMBL/GenBank/DDBJ whole genome shotgun (WGS) entry which is preliminary data.</text>
</comment>
<keyword evidence="4 6" id="KW-0443">Lipid metabolism</keyword>
<dbReference type="VEuPathDB" id="FungiDB:A1Q1_02995"/>
<dbReference type="PROSITE" id="PS50008">
    <property type="entry name" value="PIPLC_Y_DOMAIN"/>
    <property type="match status" value="1"/>
</dbReference>
<evidence type="ECO:0000256" key="6">
    <source>
        <dbReference type="RuleBase" id="RU361133"/>
    </source>
</evidence>
<name>J6EU42_TRIAS</name>
<dbReference type="EMBL" id="ALBS01000215">
    <property type="protein sequence ID" value="EJT48079.1"/>
    <property type="molecule type" value="Genomic_DNA"/>
</dbReference>
<dbReference type="CDD" id="cd00275">
    <property type="entry name" value="C2_PLC_like"/>
    <property type="match status" value="1"/>
</dbReference>
<evidence type="ECO:0000256" key="1">
    <source>
        <dbReference type="ARBA" id="ARBA00012368"/>
    </source>
</evidence>
<dbReference type="PANTHER" id="PTHR10336:SF36">
    <property type="entry name" value="1-PHOSPHATIDYLINOSITOL 4,5-BISPHOSPHATE PHOSPHODIESTERASE BETA-4"/>
    <property type="match status" value="1"/>
</dbReference>
<sequence length="921" mass="100133">MADAEVEGVPPLLAAGVPMLKVSSKKIKPVTVRLTDTAITWPSLKGGRASTDSTVANKAVDITSIRELRLGQSPTDTYDSKRWLTIVYVRGSVWKVMHLIAHTDDVYDLWVSALQGLVSQSSDKVVSGAAHGPATDPDLLFIRQLWPAGQKTLNEAAAKGLCGKLGLDLTPEALKRYQFPIDSATFRQLVRDLQTRPDLDDIYAQLARDGPLNKARVIRFLTQIQRVPESEAETIFERYAEYPPEQLGVQESKELLAAPAPRAVKVPAVPPAQAEVKVEAKGDNDSIPQEKDTGNGSAQHDQEEKKPVVGLSVEGVPVNESEGSTTPQTPNSARVHDAVQAEHVLRTSNVGWNDTASASPTSTVAGWWTAPSSPYPVSPSGTLSPSGTAVPPFPVSPMSTTPSLPRGDRGVWGADAVKLFLSSPDNVYFPAAAQDLSKPLTDYFISSSHNTYLVAEQWRGASTVEGYVRVLLGGCRCVEIDCHDGNSEPIVYHAKTITSSVGVRDVCQAIKKYAFVASPYPLILSLEVRCNLEQQDKLAQILVEELGDLLVTEPLDNVDGMPSPEQLKGRILVKAKGPPSGGSNPSSMLVPIQSSGSTSSGGTGAASLSPPVLSSSPPTMDRTDTDSTTESDGSILRLARKLSINTPKAPGQFSKKLVDLAVYTQGTKYRGFSKLVHYASNQMFSVSERTSNKILASGQASDWVKHNTSHLSRVYPKGSRLSSSNYNPIPYWEAGAQMVSLNYQTLDQGTILNHALFAPGGYVLKPPCLRYPKIYEREEKITVKLTIISAQRLPPTPDLYVEATLLGPDDYEESAKTRRIHEPTLNPRWDSSLSFTIVTKPSLLALSFLHLEIKQSGNGLVAQWIRPLADCGRGWRYLPLEDATRSKFLFASLFVRLDIENDQQVPLLRLPSPPEPKSPRK</sequence>
<dbReference type="SMART" id="SM00149">
    <property type="entry name" value="PLCYc"/>
    <property type="match status" value="1"/>
</dbReference>
<dbReference type="Gene3D" id="2.30.29.30">
    <property type="entry name" value="Pleckstrin-homology domain (PH domain)/Phosphotyrosine-binding domain (PTB)"/>
    <property type="match status" value="1"/>
</dbReference>
<gene>
    <name evidence="10" type="ORF">A1Q1_02995</name>
</gene>
<dbReference type="PRINTS" id="PR00390">
    <property type="entry name" value="PHPHLIPASEC"/>
</dbReference>
<feature type="compositionally biased region" description="Low complexity" evidence="7">
    <location>
        <begin position="577"/>
        <end position="587"/>
    </location>
</feature>
<evidence type="ECO:0000259" key="8">
    <source>
        <dbReference type="PROSITE" id="PS50004"/>
    </source>
</evidence>
<comment type="catalytic activity">
    <reaction evidence="6">
        <text>a 1,2-diacyl-sn-glycero-3-phospho-(1D-myo-inositol-4,5-bisphosphate) + H2O = 1D-myo-inositol 1,4,5-trisphosphate + a 1,2-diacyl-sn-glycerol + H(+)</text>
        <dbReference type="Rhea" id="RHEA:33179"/>
        <dbReference type="ChEBI" id="CHEBI:15377"/>
        <dbReference type="ChEBI" id="CHEBI:15378"/>
        <dbReference type="ChEBI" id="CHEBI:17815"/>
        <dbReference type="ChEBI" id="CHEBI:58456"/>
        <dbReference type="ChEBI" id="CHEBI:203600"/>
        <dbReference type="EC" id="3.1.4.11"/>
    </reaction>
</comment>
<dbReference type="EC" id="3.1.4.11" evidence="1 6"/>
<dbReference type="Pfam" id="PF00168">
    <property type="entry name" value="C2"/>
    <property type="match status" value="1"/>
</dbReference>
<dbReference type="PROSITE" id="PS50007">
    <property type="entry name" value="PIPLC_X_DOMAIN"/>
    <property type="match status" value="1"/>
</dbReference>
<dbReference type="InterPro" id="IPR001711">
    <property type="entry name" value="PLipase_C_Pinositol-sp_Y"/>
</dbReference>
<dbReference type="Proteomes" id="UP000002748">
    <property type="component" value="Unassembled WGS sequence"/>
</dbReference>
<dbReference type="SUPFAM" id="SSF50729">
    <property type="entry name" value="PH domain-like"/>
    <property type="match status" value="1"/>
</dbReference>
<evidence type="ECO:0000256" key="3">
    <source>
        <dbReference type="ARBA" id="ARBA00022963"/>
    </source>
</evidence>
<dbReference type="OrthoDB" id="269822at2759"/>
<dbReference type="InterPro" id="IPR017946">
    <property type="entry name" value="PLC-like_Pdiesterase_TIM-brl"/>
</dbReference>
<feature type="region of interest" description="Disordered" evidence="7">
    <location>
        <begin position="573"/>
        <end position="633"/>
    </location>
</feature>
<dbReference type="PANTHER" id="PTHR10336">
    <property type="entry name" value="PHOSPHOINOSITIDE-SPECIFIC PHOSPHOLIPASE C FAMILY PROTEIN"/>
    <property type="match status" value="1"/>
</dbReference>
<feature type="domain" description="C2" evidence="8">
    <location>
        <begin position="765"/>
        <end position="893"/>
    </location>
</feature>
<dbReference type="InterPro" id="IPR001192">
    <property type="entry name" value="PI-PLC_fam"/>
</dbReference>
<dbReference type="Pfam" id="PF00387">
    <property type="entry name" value="PI-PLC-Y"/>
    <property type="match status" value="1"/>
</dbReference>
<dbReference type="Gene3D" id="3.20.20.190">
    <property type="entry name" value="Phosphatidylinositol (PI) phosphodiesterase"/>
    <property type="match status" value="1"/>
</dbReference>
<dbReference type="RefSeq" id="XP_014179699.1">
    <property type="nucleotide sequence ID" value="XM_014324224.1"/>
</dbReference>
<dbReference type="InterPro" id="IPR035892">
    <property type="entry name" value="C2_domain_sf"/>
</dbReference>
<dbReference type="GO" id="GO:0004435">
    <property type="term" value="F:phosphatidylinositol-4,5-bisphosphate phospholipase C activity"/>
    <property type="evidence" value="ECO:0007669"/>
    <property type="project" value="UniProtKB-EC"/>
</dbReference>
<accession>J6EU42</accession>
<dbReference type="GO" id="GO:0048015">
    <property type="term" value="P:phosphatidylinositol-mediated signaling"/>
    <property type="evidence" value="ECO:0007669"/>
    <property type="project" value="TreeGrafter"/>
</dbReference>
<dbReference type="InterPro" id="IPR000008">
    <property type="entry name" value="C2_dom"/>
</dbReference>
<organism evidence="10 11">
    <name type="scientific">Trichosporon asahii var. asahii (strain ATCC 90039 / CBS 2479 / JCM 2466 / KCTC 7840 / NBRC 103889/ NCYC 2677 / UAMH 7654)</name>
    <name type="common">Yeast</name>
    <dbReference type="NCBI Taxonomy" id="1186058"/>
    <lineage>
        <taxon>Eukaryota</taxon>
        <taxon>Fungi</taxon>
        <taxon>Dikarya</taxon>
        <taxon>Basidiomycota</taxon>
        <taxon>Agaricomycotina</taxon>
        <taxon>Tremellomycetes</taxon>
        <taxon>Trichosporonales</taxon>
        <taxon>Trichosporonaceae</taxon>
        <taxon>Trichosporon</taxon>
    </lineage>
</organism>
<evidence type="ECO:0000256" key="7">
    <source>
        <dbReference type="SAM" id="MobiDB-lite"/>
    </source>
</evidence>
<evidence type="ECO:0000313" key="11">
    <source>
        <dbReference type="Proteomes" id="UP000002748"/>
    </source>
</evidence>
<dbReference type="GeneID" id="25986508"/>
<dbReference type="PROSITE" id="PS50004">
    <property type="entry name" value="C2"/>
    <property type="match status" value="1"/>
</dbReference>
<dbReference type="InterPro" id="IPR000909">
    <property type="entry name" value="PLipase_C_PInositol-sp_X_dom"/>
</dbReference>
<evidence type="ECO:0000313" key="10">
    <source>
        <dbReference type="EMBL" id="EJT48079.1"/>
    </source>
</evidence>
<keyword evidence="5" id="KW-0807">Transducer</keyword>
<dbReference type="HOGENOM" id="CLU_002738_1_0_1"/>
<dbReference type="SUPFAM" id="SSF51695">
    <property type="entry name" value="PLC-like phosphodiesterases"/>
    <property type="match status" value="1"/>
</dbReference>
<evidence type="ECO:0000256" key="2">
    <source>
        <dbReference type="ARBA" id="ARBA00022801"/>
    </source>
</evidence>
<reference evidence="10 11" key="1">
    <citation type="journal article" date="2012" name="Eukaryot. Cell">
        <title>Draft genome sequence of CBS 2479, the standard type strain of Trichosporon asahii.</title>
        <authorList>
            <person name="Yang R.Y."/>
            <person name="Li H.T."/>
            <person name="Zhu H."/>
            <person name="Zhou G.P."/>
            <person name="Wang M."/>
            <person name="Wang L."/>
        </authorList>
    </citation>
    <scope>NUCLEOTIDE SEQUENCE [LARGE SCALE GENOMIC DNA]</scope>
    <source>
        <strain evidence="11">ATCC 90039 / CBS 2479 / JCM 2466 / KCTC 7840 / NCYC 2677 / UAMH 7654</strain>
    </source>
</reference>
<dbReference type="Pfam" id="PF00388">
    <property type="entry name" value="PI-PLC-X"/>
    <property type="match status" value="1"/>
</dbReference>
<dbReference type="Gene3D" id="2.60.40.150">
    <property type="entry name" value="C2 domain"/>
    <property type="match status" value="1"/>
</dbReference>
<feature type="compositionally biased region" description="Basic and acidic residues" evidence="7">
    <location>
        <begin position="276"/>
        <end position="293"/>
    </location>
</feature>